<feature type="domain" description="Ketopantoate reductase N-terminal" evidence="3">
    <location>
        <begin position="4"/>
        <end position="149"/>
    </location>
</feature>
<gene>
    <name evidence="4" type="ORF">Mco01_69120</name>
</gene>
<evidence type="ECO:0000256" key="1">
    <source>
        <dbReference type="ARBA" id="ARBA00009199"/>
    </source>
</evidence>
<dbReference type="EMBL" id="BOOC01000048">
    <property type="protein sequence ID" value="GIH43912.1"/>
    <property type="molecule type" value="Genomic_DNA"/>
</dbReference>
<dbReference type="InterPro" id="IPR036291">
    <property type="entry name" value="NAD(P)-bd_dom_sf"/>
</dbReference>
<proteinExistence type="inferred from homology"/>
<dbReference type="Gene3D" id="3.40.50.720">
    <property type="entry name" value="NAD(P)-binding Rossmann-like Domain"/>
    <property type="match status" value="1"/>
</dbReference>
<comment type="caution">
    <text evidence="4">The sequence shown here is derived from an EMBL/GenBank/DDBJ whole genome shotgun (WGS) entry which is preliminary data.</text>
</comment>
<dbReference type="InterPro" id="IPR023631">
    <property type="entry name" value="Amidase_dom"/>
</dbReference>
<dbReference type="InterPro" id="IPR013328">
    <property type="entry name" value="6PGD_dom2"/>
</dbReference>
<sequence>MQLTIIGAGAIGGTIGAHMIRAGHDVLLCDADPAHVDAINRHGLSIEGPVENFTVPARAVSPGDLPERLQHAAIAVKSHHTDAAAELVRDRLAPDGYLVSFQNGLTADRLAAAVGAERLLVSFVNFGADVLAPGRIMQGNVGTFRVGEPAGGEITPRVRELVAALPYAEATGNIMGFLWGKEAYGAMLYAGAVSDLSIADSLEAPEWRPLMLAIAREVLAQAPVKPEAFDGFDPGDLEGSLDRLVTFNRNSAKSHSGIYRDLMVRRRKTEVDDLLHDLAGPLTTYTGELIRAIERGERTCEVANLRLLAAYERAERLGRPLDAVVTLFPAPSRAPEGPLHGVPVAVKDMIDIAGHPRGNGNPWSMRTEPAAADAPVVQALRAAGADVFAATSLLEYAAGAVHPEVREAMNPYDPRRTAGGSSGGSAALVGAGVCPVALGTDTGGSIRLPAHYCATVGFKPSHGALPLDGVEPLAPTLDHVGLLACDIATATTVFSALTGARPVTRAGAGIRVGVLPGQVDRVEVQPDVAAAVRQAVDTLRGAGCTVVEVDGSVFDELDTAFPPILLYEAWQEHGARVGADPGHYGPETLRLLRSGSEVGEADYRKALALRERLLPAAAEVYAGIDVLLTPAAPFVAPATTPPVDTPEGAAEGMFTGVYNLTGAPALVLPCGWSADGLPIGLQLSSPPGTDMDLLAVAAHVEAAIAVDVRRPASI</sequence>
<evidence type="ECO:0000259" key="2">
    <source>
        <dbReference type="Pfam" id="PF01425"/>
    </source>
</evidence>
<dbReference type="InterPro" id="IPR020556">
    <property type="entry name" value="Amidase_CS"/>
</dbReference>
<evidence type="ECO:0000313" key="4">
    <source>
        <dbReference type="EMBL" id="GIH43912.1"/>
    </source>
</evidence>
<protein>
    <recommendedName>
        <fullName evidence="6">2-dehydropantoate 2-reductase</fullName>
    </recommendedName>
</protein>
<dbReference type="InterPro" id="IPR036928">
    <property type="entry name" value="AS_sf"/>
</dbReference>
<dbReference type="PANTHER" id="PTHR11895:SF7">
    <property type="entry name" value="GLUTAMYL-TRNA(GLN) AMIDOTRANSFERASE SUBUNIT A, MITOCHONDRIAL"/>
    <property type="match status" value="1"/>
</dbReference>
<evidence type="ECO:0000259" key="3">
    <source>
        <dbReference type="Pfam" id="PF02558"/>
    </source>
</evidence>
<dbReference type="Gene3D" id="3.90.1300.10">
    <property type="entry name" value="Amidase signature (AS) domain"/>
    <property type="match status" value="1"/>
</dbReference>
<evidence type="ECO:0008006" key="6">
    <source>
        <dbReference type="Google" id="ProtNLM"/>
    </source>
</evidence>
<dbReference type="PROSITE" id="PS00571">
    <property type="entry name" value="AMIDASES"/>
    <property type="match status" value="1"/>
</dbReference>
<comment type="similarity">
    <text evidence="1">Belongs to the amidase family.</text>
</comment>
<dbReference type="PANTHER" id="PTHR11895">
    <property type="entry name" value="TRANSAMIDASE"/>
    <property type="match status" value="1"/>
</dbReference>
<feature type="domain" description="Amidase" evidence="2">
    <location>
        <begin position="333"/>
        <end position="694"/>
    </location>
</feature>
<keyword evidence="5" id="KW-1185">Reference proteome</keyword>
<dbReference type="SUPFAM" id="SSF51735">
    <property type="entry name" value="NAD(P)-binding Rossmann-fold domains"/>
    <property type="match status" value="1"/>
</dbReference>
<dbReference type="Pfam" id="PF02558">
    <property type="entry name" value="ApbA"/>
    <property type="match status" value="1"/>
</dbReference>
<accession>A0ABQ4GA64</accession>
<dbReference type="InterPro" id="IPR013332">
    <property type="entry name" value="KPR_N"/>
</dbReference>
<name>A0ABQ4GA64_9ACTN</name>
<reference evidence="4 5" key="1">
    <citation type="submission" date="2021-01" db="EMBL/GenBank/DDBJ databases">
        <title>Whole genome shotgun sequence of Microbispora corallina NBRC 16416.</title>
        <authorList>
            <person name="Komaki H."/>
            <person name="Tamura T."/>
        </authorList>
    </citation>
    <scope>NUCLEOTIDE SEQUENCE [LARGE SCALE GENOMIC DNA]</scope>
    <source>
        <strain evidence="4 5">NBRC 16416</strain>
    </source>
</reference>
<dbReference type="SUPFAM" id="SSF75304">
    <property type="entry name" value="Amidase signature (AS) enzymes"/>
    <property type="match status" value="1"/>
</dbReference>
<organism evidence="4 5">
    <name type="scientific">Microbispora corallina</name>
    <dbReference type="NCBI Taxonomy" id="83302"/>
    <lineage>
        <taxon>Bacteria</taxon>
        <taxon>Bacillati</taxon>
        <taxon>Actinomycetota</taxon>
        <taxon>Actinomycetes</taxon>
        <taxon>Streptosporangiales</taxon>
        <taxon>Streptosporangiaceae</taxon>
        <taxon>Microbispora</taxon>
    </lineage>
</organism>
<dbReference type="RefSeq" id="WP_204060956.1">
    <property type="nucleotide sequence ID" value="NZ_BAAAGP010000013.1"/>
</dbReference>
<evidence type="ECO:0000313" key="5">
    <source>
        <dbReference type="Proteomes" id="UP000603904"/>
    </source>
</evidence>
<dbReference type="Proteomes" id="UP000603904">
    <property type="component" value="Unassembled WGS sequence"/>
</dbReference>
<dbReference type="Gene3D" id="1.10.1040.10">
    <property type="entry name" value="N-(1-d-carboxylethyl)-l-norvaline Dehydrogenase, domain 2"/>
    <property type="match status" value="1"/>
</dbReference>
<dbReference type="Pfam" id="PF01425">
    <property type="entry name" value="Amidase"/>
    <property type="match status" value="1"/>
</dbReference>
<dbReference type="InterPro" id="IPR000120">
    <property type="entry name" value="Amidase"/>
</dbReference>